<evidence type="ECO:0000313" key="2">
    <source>
        <dbReference type="EMBL" id="CAL1371256.1"/>
    </source>
</evidence>
<reference evidence="2 3" key="1">
    <citation type="submission" date="2024-04" db="EMBL/GenBank/DDBJ databases">
        <authorList>
            <person name="Fracassetti M."/>
        </authorList>
    </citation>
    <scope>NUCLEOTIDE SEQUENCE [LARGE SCALE GENOMIC DNA]</scope>
</reference>
<sequence>MMDNRDDRDDRDADKINFDEEPKDAQGGSMDNPDDTDDEVIGNDEETKGAEEKFMDDEEATEYEQQIPSMEFQTLEDAEKFYDAYAKAKGFSVRRRDLRRNLL</sequence>
<dbReference type="AlphaFoldDB" id="A0AAV2DBN1"/>
<organism evidence="2 3">
    <name type="scientific">Linum trigynum</name>
    <dbReference type="NCBI Taxonomy" id="586398"/>
    <lineage>
        <taxon>Eukaryota</taxon>
        <taxon>Viridiplantae</taxon>
        <taxon>Streptophyta</taxon>
        <taxon>Embryophyta</taxon>
        <taxon>Tracheophyta</taxon>
        <taxon>Spermatophyta</taxon>
        <taxon>Magnoliopsida</taxon>
        <taxon>eudicotyledons</taxon>
        <taxon>Gunneridae</taxon>
        <taxon>Pentapetalae</taxon>
        <taxon>rosids</taxon>
        <taxon>fabids</taxon>
        <taxon>Malpighiales</taxon>
        <taxon>Linaceae</taxon>
        <taxon>Linum</taxon>
    </lineage>
</organism>
<name>A0AAV2DBN1_9ROSI</name>
<feature type="compositionally biased region" description="Basic and acidic residues" evidence="1">
    <location>
        <begin position="1"/>
        <end position="24"/>
    </location>
</feature>
<accession>A0AAV2DBN1</accession>
<keyword evidence="3" id="KW-1185">Reference proteome</keyword>
<evidence type="ECO:0000313" key="3">
    <source>
        <dbReference type="Proteomes" id="UP001497516"/>
    </source>
</evidence>
<gene>
    <name evidence="2" type="ORF">LTRI10_LOCUS13332</name>
</gene>
<protein>
    <recommendedName>
        <fullName evidence="4">Protein FAR1-RELATED SEQUENCE</fullName>
    </recommendedName>
</protein>
<proteinExistence type="predicted"/>
<evidence type="ECO:0000256" key="1">
    <source>
        <dbReference type="SAM" id="MobiDB-lite"/>
    </source>
</evidence>
<feature type="compositionally biased region" description="Acidic residues" evidence="1">
    <location>
        <begin position="32"/>
        <end position="44"/>
    </location>
</feature>
<dbReference type="Proteomes" id="UP001497516">
    <property type="component" value="Chromosome 2"/>
</dbReference>
<dbReference type="PANTHER" id="PTHR46328">
    <property type="entry name" value="FAR-RED IMPAIRED RESPONSIVE (FAR1) FAMILY PROTEIN-RELATED"/>
    <property type="match status" value="1"/>
</dbReference>
<evidence type="ECO:0008006" key="4">
    <source>
        <dbReference type="Google" id="ProtNLM"/>
    </source>
</evidence>
<dbReference type="EMBL" id="OZ034815">
    <property type="protein sequence ID" value="CAL1371256.1"/>
    <property type="molecule type" value="Genomic_DNA"/>
</dbReference>
<feature type="region of interest" description="Disordered" evidence="1">
    <location>
        <begin position="1"/>
        <end position="62"/>
    </location>
</feature>